<keyword evidence="6 7" id="KW-0472">Membrane</keyword>
<gene>
    <name evidence="10" type="ORF">ABUL08_21065</name>
    <name evidence="9" type="ORF">VK199_20990</name>
</gene>
<feature type="transmembrane region" description="Helical" evidence="7">
    <location>
        <begin position="367"/>
        <end position="385"/>
    </location>
</feature>
<dbReference type="EMBL" id="CP157762">
    <property type="protein sequence ID" value="XBP92097.1"/>
    <property type="molecule type" value="Genomic_DNA"/>
</dbReference>
<evidence type="ECO:0000256" key="5">
    <source>
        <dbReference type="ARBA" id="ARBA00022989"/>
    </source>
</evidence>
<dbReference type="GO" id="GO:0005886">
    <property type="term" value="C:plasma membrane"/>
    <property type="evidence" value="ECO:0007669"/>
    <property type="project" value="UniProtKB-SubCell"/>
</dbReference>
<dbReference type="PANTHER" id="PTHR23513">
    <property type="entry name" value="INTEGRAL MEMBRANE EFFLUX PROTEIN-RELATED"/>
    <property type="match status" value="1"/>
</dbReference>
<dbReference type="InterPro" id="IPR010290">
    <property type="entry name" value="TM_effector"/>
</dbReference>
<feature type="domain" description="Major facilitator superfamily (MFS) profile" evidence="8">
    <location>
        <begin position="233"/>
        <end position="432"/>
    </location>
</feature>
<evidence type="ECO:0000313" key="9">
    <source>
        <dbReference type="EMBL" id="XBP92097.1"/>
    </source>
</evidence>
<keyword evidence="5 7" id="KW-1133">Transmembrane helix</keyword>
<reference evidence="9" key="1">
    <citation type="submission" date="2024-01" db="EMBL/GenBank/DDBJ databases">
        <title>The genome sequence of Micromonospora mangrovi CCTCC AA 2012012.</title>
        <authorList>
            <person name="Gao J."/>
        </authorList>
    </citation>
    <scope>NUCLEOTIDE SEQUENCE</scope>
    <source>
        <strain evidence="9">CCTCC AA 2012012</strain>
    </source>
</reference>
<feature type="transmembrane region" description="Helical" evidence="7">
    <location>
        <begin position="24"/>
        <end position="46"/>
    </location>
</feature>
<dbReference type="InterPro" id="IPR036259">
    <property type="entry name" value="MFS_trans_sf"/>
</dbReference>
<evidence type="ECO:0000256" key="3">
    <source>
        <dbReference type="ARBA" id="ARBA00022475"/>
    </source>
</evidence>
<keyword evidence="4 7" id="KW-0812">Transmembrane</keyword>
<keyword evidence="3" id="KW-1003">Cell membrane</keyword>
<dbReference type="EMBL" id="CP159342">
    <property type="protein sequence ID" value="XCH72794.1"/>
    <property type="molecule type" value="Genomic_DNA"/>
</dbReference>
<keyword evidence="2" id="KW-0813">Transport</keyword>
<dbReference type="GO" id="GO:0022857">
    <property type="term" value="F:transmembrane transporter activity"/>
    <property type="evidence" value="ECO:0007669"/>
    <property type="project" value="InterPro"/>
</dbReference>
<evidence type="ECO:0000256" key="6">
    <source>
        <dbReference type="ARBA" id="ARBA00023136"/>
    </source>
</evidence>
<dbReference type="SUPFAM" id="SSF103473">
    <property type="entry name" value="MFS general substrate transporter"/>
    <property type="match status" value="1"/>
</dbReference>
<evidence type="ECO:0000259" key="8">
    <source>
        <dbReference type="PROSITE" id="PS50850"/>
    </source>
</evidence>
<accession>A0AAU8H8F5</accession>
<dbReference type="CDD" id="cd06173">
    <property type="entry name" value="MFS_MefA_like"/>
    <property type="match status" value="1"/>
</dbReference>
<evidence type="ECO:0000256" key="7">
    <source>
        <dbReference type="SAM" id="Phobius"/>
    </source>
</evidence>
<dbReference type="RefSeq" id="WP_350931666.1">
    <property type="nucleotide sequence ID" value="NZ_CP157762.1"/>
</dbReference>
<evidence type="ECO:0000256" key="1">
    <source>
        <dbReference type="ARBA" id="ARBA00004651"/>
    </source>
</evidence>
<feature type="transmembrane region" description="Helical" evidence="7">
    <location>
        <begin position="242"/>
        <end position="262"/>
    </location>
</feature>
<proteinExistence type="predicted"/>
<dbReference type="Pfam" id="PF05977">
    <property type="entry name" value="MFS_3"/>
    <property type="match status" value="1"/>
</dbReference>
<dbReference type="PROSITE" id="PS50850">
    <property type="entry name" value="MFS"/>
    <property type="match status" value="1"/>
</dbReference>
<feature type="transmembrane region" description="Helical" evidence="7">
    <location>
        <begin position="156"/>
        <end position="178"/>
    </location>
</feature>
<dbReference type="AlphaFoldDB" id="A0AAU8H8F5"/>
<reference evidence="10" key="2">
    <citation type="submission" date="2024-06" db="EMBL/GenBank/DDBJ databases">
        <title>Micromonospora mangrovi CCTCC AA 2012012 genome sequences.</title>
        <authorList>
            <person name="Gao J."/>
        </authorList>
    </citation>
    <scope>NUCLEOTIDE SEQUENCE</scope>
    <source>
        <strain evidence="10">CCTCC AA 2012012</strain>
    </source>
</reference>
<comment type="subcellular location">
    <subcellularLocation>
        <location evidence="1">Cell membrane</location>
        <topology evidence="1">Multi-pass membrane protein</topology>
    </subcellularLocation>
</comment>
<evidence type="ECO:0000256" key="2">
    <source>
        <dbReference type="ARBA" id="ARBA00022448"/>
    </source>
</evidence>
<dbReference type="InterPro" id="IPR020846">
    <property type="entry name" value="MFS_dom"/>
</dbReference>
<evidence type="ECO:0000256" key="4">
    <source>
        <dbReference type="ARBA" id="ARBA00022692"/>
    </source>
</evidence>
<protein>
    <submittedName>
        <fullName evidence="10">MFS transporter</fullName>
    </submittedName>
</protein>
<feature type="transmembrane region" description="Helical" evidence="7">
    <location>
        <begin position="58"/>
        <end position="81"/>
    </location>
</feature>
<feature type="transmembrane region" description="Helical" evidence="7">
    <location>
        <begin position="300"/>
        <end position="318"/>
    </location>
</feature>
<name>A0AAU8H8F5_9ACTN</name>
<dbReference type="PANTHER" id="PTHR23513:SF6">
    <property type="entry name" value="MAJOR FACILITATOR SUPERFAMILY ASSOCIATED DOMAIN-CONTAINING PROTEIN"/>
    <property type="match status" value="1"/>
</dbReference>
<feature type="transmembrane region" description="Helical" evidence="7">
    <location>
        <begin position="391"/>
        <end position="408"/>
    </location>
</feature>
<dbReference type="Gene3D" id="1.20.1250.20">
    <property type="entry name" value="MFS general substrate transporter like domains"/>
    <property type="match status" value="1"/>
</dbReference>
<feature type="transmembrane region" description="Helical" evidence="7">
    <location>
        <begin position="268"/>
        <end position="288"/>
    </location>
</feature>
<sequence length="432" mass="45241">MTTGQITDRPAEPDSRRGWRDFRLLWGGQSISLMGDQVFLLALPLAAVEELHASTFQVAGLGAVAKLPFLLIGLPAGVWVARLGMRRAMLSADLTRALAVLSLPVAVSLGVLTLPHLLLVAMVTGVAMVFFQVAYQSYTPTLISDDQQLHAANTRLSFSESTALLIGPGLAGAIISLLGAARALLADAVSYLLSVVTLVAIRHREPAPTIRATQPSLWHEVREGLRFVTNHSLLRPIMMCGALYNLGVAMYDSLLAVFAVRQLGMDPWLLGVALALGGVGFPIGSMGARWLANRFGIGPSLLIAGVPSVLGLAIGAAAHGRLSVALLAAGTLVNGIGQGTFAVNALTIRHLVTPPELATRATAVHRFVTWGALPIGSVIAGGVGTVFGLRAAMLTAAGAAALCMIPLLDRSLLQARRLARVSSPIPTMNQPI</sequence>
<evidence type="ECO:0000313" key="10">
    <source>
        <dbReference type="EMBL" id="XCH72794.1"/>
    </source>
</evidence>
<feature type="transmembrane region" description="Helical" evidence="7">
    <location>
        <begin position="324"/>
        <end position="346"/>
    </location>
</feature>
<organism evidence="10">
    <name type="scientific">Micromonospora sp. CCTCC AA 2012012</name>
    <dbReference type="NCBI Taxonomy" id="3111921"/>
    <lineage>
        <taxon>Bacteria</taxon>
        <taxon>Bacillati</taxon>
        <taxon>Actinomycetota</taxon>
        <taxon>Actinomycetes</taxon>
        <taxon>Micromonosporales</taxon>
        <taxon>Micromonosporaceae</taxon>
        <taxon>Micromonospora</taxon>
    </lineage>
</organism>